<reference evidence="1" key="1">
    <citation type="submission" date="2021-07" db="EMBL/GenBank/DDBJ databases">
        <title>Zhongshania sp. CAU 1632 isolated from seawater.</title>
        <authorList>
            <person name="Kim W."/>
        </authorList>
    </citation>
    <scope>NUCLEOTIDE SEQUENCE</scope>
    <source>
        <strain evidence="1">CAU 1632</strain>
    </source>
</reference>
<gene>
    <name evidence="1" type="ORF">KXJ70_16875</name>
</gene>
<evidence type="ECO:0000313" key="2">
    <source>
        <dbReference type="Proteomes" id="UP001166291"/>
    </source>
</evidence>
<sequence>MADVALDQQAGFRRRIEIVAGRGRVSAALEDDFHCMEVLLHHDDTCVLEINAQMHRVPWTTCPGAEEKLRQTFLGMALSDISERVEKRQNCTHLHDLTVLAARHSGVGENVSYDIVVSDPVDGLRNAEIRRNGVCLLKWLEKGFVMQSPAEIRGIRLDKLRDWIDGIDADLREAAKLLQWGNMLANGRVIPLAQQSDATKMPAGCYTFQPERAERAKRVGKILDFSKENGWPLAHFESAF</sequence>
<proteinExistence type="predicted"/>
<dbReference type="Proteomes" id="UP001166291">
    <property type="component" value="Unassembled WGS sequence"/>
</dbReference>
<comment type="caution">
    <text evidence="1">The sequence shown here is derived from an EMBL/GenBank/DDBJ whole genome shotgun (WGS) entry which is preliminary data.</text>
</comment>
<dbReference type="RefSeq" id="WP_219044721.1">
    <property type="nucleotide sequence ID" value="NZ_JAHWDQ010000006.1"/>
</dbReference>
<evidence type="ECO:0000313" key="1">
    <source>
        <dbReference type="EMBL" id="MBW2942473.1"/>
    </source>
</evidence>
<name>A0ABS6VWV1_9GAMM</name>
<protein>
    <submittedName>
        <fullName evidence="1">DUF2889 domain-containing protein</fullName>
    </submittedName>
</protein>
<dbReference type="Pfam" id="PF11136">
    <property type="entry name" value="DUF2889"/>
    <property type="match status" value="1"/>
</dbReference>
<keyword evidence="2" id="KW-1185">Reference proteome</keyword>
<organism evidence="1 2">
    <name type="scientific">Zhongshania aquimaris</name>
    <dbReference type="NCBI Taxonomy" id="2857107"/>
    <lineage>
        <taxon>Bacteria</taxon>
        <taxon>Pseudomonadati</taxon>
        <taxon>Pseudomonadota</taxon>
        <taxon>Gammaproteobacteria</taxon>
        <taxon>Cellvibrionales</taxon>
        <taxon>Spongiibacteraceae</taxon>
        <taxon>Zhongshania</taxon>
    </lineage>
</organism>
<dbReference type="InterPro" id="IPR021312">
    <property type="entry name" value="DUF2889"/>
</dbReference>
<accession>A0ABS6VWV1</accession>
<dbReference type="EMBL" id="JAHWDQ010000006">
    <property type="protein sequence ID" value="MBW2942473.1"/>
    <property type="molecule type" value="Genomic_DNA"/>
</dbReference>